<dbReference type="Proteomes" id="UP000663829">
    <property type="component" value="Unassembled WGS sequence"/>
</dbReference>
<dbReference type="OrthoDB" id="10016069at2759"/>
<keyword evidence="8 11" id="KW-1133">Transmembrane helix</keyword>
<accession>A0A814U824</accession>
<gene>
    <name evidence="15" type="ORF">GPM918_LOCUS22284</name>
    <name evidence="14" type="ORF">OVA965_LOCUS22111</name>
    <name evidence="16" type="ORF">SRO942_LOCUS22280</name>
    <name evidence="17" type="ORF">TMI583_LOCUS22826</name>
</gene>
<dbReference type="UniPathway" id="UPA00378"/>
<dbReference type="EMBL" id="CAJNOK010012341">
    <property type="protein sequence ID" value="CAF1161420.1"/>
    <property type="molecule type" value="Genomic_DNA"/>
</dbReference>
<keyword evidence="7 11" id="KW-0735">Signal-anchor</keyword>
<evidence type="ECO:0000259" key="13">
    <source>
        <dbReference type="Pfam" id="PF13733"/>
    </source>
</evidence>
<dbReference type="Pfam" id="PF02709">
    <property type="entry name" value="Glyco_transf_7C"/>
    <property type="match status" value="1"/>
</dbReference>
<comment type="pathway">
    <text evidence="2 11">Protein modification; protein glycosylation.</text>
</comment>
<organism evidence="15 18">
    <name type="scientific">Didymodactylos carnosus</name>
    <dbReference type="NCBI Taxonomy" id="1234261"/>
    <lineage>
        <taxon>Eukaryota</taxon>
        <taxon>Metazoa</taxon>
        <taxon>Spiralia</taxon>
        <taxon>Gnathifera</taxon>
        <taxon>Rotifera</taxon>
        <taxon>Eurotatoria</taxon>
        <taxon>Bdelloidea</taxon>
        <taxon>Philodinida</taxon>
        <taxon>Philodinidae</taxon>
        <taxon>Didymodactylos</taxon>
    </lineage>
</organism>
<dbReference type="GO" id="GO:0005794">
    <property type="term" value="C:Golgi apparatus"/>
    <property type="evidence" value="ECO:0007669"/>
    <property type="project" value="TreeGrafter"/>
</dbReference>
<dbReference type="AlphaFoldDB" id="A0A814U824"/>
<evidence type="ECO:0000256" key="7">
    <source>
        <dbReference type="ARBA" id="ARBA00022968"/>
    </source>
</evidence>
<feature type="domain" description="Galactosyltransferase C-terminal" evidence="12">
    <location>
        <begin position="267"/>
        <end position="336"/>
    </location>
</feature>
<sequence length="399" mass="46867">MFVRKNKFRLRKRRCLYPIILLLLIIIILLLLLVTFKRPSSSLPPFNSSANSENYLLIPYRDYVLRTPITCQQYKLDDYSKKNLLNFHPQHSKYLEGQFSYFLPFENITYENIEQFYAQTHKNYCLPMHTDYGSDIPFVNSIPYKYHSDMGLWEPIGVTSTHRIAILVPLKGRDFNAKTFLFNIHTFLRRQLSTYIIIYIEQINPIAVFNKGRLYNTAISYIKQQTKLEITCFILHDVDLIPENDGNYYTCESKHIKHTTVRIRLSNATKYLVNYEFLIGGVLMLSHDQYVTINGFSNLYWGWGGEDDDLGLRLIKKHLCVIRPSDEVATYVALYHAPTRPNNERFELLKWSTVRIMDDGYSSVNNLTRITDVQQTMVMTHLKVDVDVQRTVRPTSLKK</sequence>
<keyword evidence="6 11" id="KW-0812">Transmembrane</keyword>
<proteinExistence type="inferred from homology"/>
<evidence type="ECO:0000256" key="5">
    <source>
        <dbReference type="ARBA" id="ARBA00022679"/>
    </source>
</evidence>
<dbReference type="Gene3D" id="3.90.550.10">
    <property type="entry name" value="Spore Coat Polysaccharide Biosynthesis Protein SpsA, Chain A"/>
    <property type="match status" value="1"/>
</dbReference>
<dbReference type="InterPro" id="IPR027995">
    <property type="entry name" value="Galactosyl_T_N"/>
</dbReference>
<keyword evidence="9 11" id="KW-0472">Membrane</keyword>
<keyword evidence="18" id="KW-1185">Reference proteome</keyword>
<evidence type="ECO:0000256" key="11">
    <source>
        <dbReference type="RuleBase" id="RU368121"/>
    </source>
</evidence>
<keyword evidence="10 11" id="KW-0325">Glycoprotein</keyword>
<protein>
    <recommendedName>
        <fullName evidence="11">Beta-1,4-galactosyltransferase</fullName>
        <ecNumber evidence="11">2.4.1.-</ecNumber>
    </recommendedName>
</protein>
<comment type="similarity">
    <text evidence="3 11">Belongs to the glycosyltransferase 7 family.</text>
</comment>
<comment type="subcellular location">
    <subcellularLocation>
        <location evidence="1">Membrane</location>
        <topology evidence="1">Single-pass type II membrane protein</topology>
    </subcellularLocation>
</comment>
<dbReference type="EMBL" id="CAJOBA010033865">
    <property type="protein sequence ID" value="CAF3973175.1"/>
    <property type="molecule type" value="Genomic_DNA"/>
</dbReference>
<dbReference type="EMBL" id="CAJOBC010007582">
    <property type="protein sequence ID" value="CAF3936799.1"/>
    <property type="molecule type" value="Genomic_DNA"/>
</dbReference>
<dbReference type="InterPro" id="IPR003859">
    <property type="entry name" value="Galactosyl_T"/>
</dbReference>
<comment type="function">
    <text evidence="11">Catalyses the transfer of galactose onto proteins or lipids.</text>
</comment>
<evidence type="ECO:0000256" key="10">
    <source>
        <dbReference type="ARBA" id="ARBA00023180"/>
    </source>
</evidence>
<evidence type="ECO:0000313" key="14">
    <source>
        <dbReference type="EMBL" id="CAF1161420.1"/>
    </source>
</evidence>
<dbReference type="Proteomes" id="UP000677228">
    <property type="component" value="Unassembled WGS sequence"/>
</dbReference>
<dbReference type="GO" id="GO:0008378">
    <property type="term" value="F:galactosyltransferase activity"/>
    <property type="evidence" value="ECO:0007669"/>
    <property type="project" value="TreeGrafter"/>
</dbReference>
<evidence type="ECO:0000256" key="8">
    <source>
        <dbReference type="ARBA" id="ARBA00022989"/>
    </source>
</evidence>
<reference evidence="15" key="1">
    <citation type="submission" date="2021-02" db="EMBL/GenBank/DDBJ databases">
        <authorList>
            <person name="Nowell W R."/>
        </authorList>
    </citation>
    <scope>NUCLEOTIDE SEQUENCE</scope>
</reference>
<dbReference type="PANTHER" id="PTHR19300">
    <property type="entry name" value="BETA-1,4-GALACTOSYLTRANSFERASE"/>
    <property type="match status" value="1"/>
</dbReference>
<evidence type="ECO:0000313" key="18">
    <source>
        <dbReference type="Proteomes" id="UP000663829"/>
    </source>
</evidence>
<dbReference type="Pfam" id="PF13733">
    <property type="entry name" value="Glyco_transf_7N"/>
    <property type="match status" value="1"/>
</dbReference>
<evidence type="ECO:0000256" key="2">
    <source>
        <dbReference type="ARBA" id="ARBA00004922"/>
    </source>
</evidence>
<dbReference type="Proteomes" id="UP000681722">
    <property type="component" value="Unassembled WGS sequence"/>
</dbReference>
<evidence type="ECO:0000256" key="1">
    <source>
        <dbReference type="ARBA" id="ARBA00004606"/>
    </source>
</evidence>
<dbReference type="EMBL" id="CAJNOQ010007583">
    <property type="protein sequence ID" value="CAF1172956.1"/>
    <property type="molecule type" value="Genomic_DNA"/>
</dbReference>
<keyword evidence="5 11" id="KW-0808">Transferase</keyword>
<feature type="transmembrane region" description="Helical" evidence="11">
    <location>
        <begin position="15"/>
        <end position="36"/>
    </location>
</feature>
<evidence type="ECO:0000259" key="12">
    <source>
        <dbReference type="Pfam" id="PF02709"/>
    </source>
</evidence>
<name>A0A814U824_9BILA</name>
<dbReference type="InterPro" id="IPR027791">
    <property type="entry name" value="Galactosyl_T_C"/>
</dbReference>
<evidence type="ECO:0000256" key="6">
    <source>
        <dbReference type="ARBA" id="ARBA00022692"/>
    </source>
</evidence>
<evidence type="ECO:0000313" key="17">
    <source>
        <dbReference type="EMBL" id="CAF3973175.1"/>
    </source>
</evidence>
<dbReference type="SUPFAM" id="SSF53448">
    <property type="entry name" value="Nucleotide-diphospho-sugar transferases"/>
    <property type="match status" value="1"/>
</dbReference>
<dbReference type="EC" id="2.4.1.-" evidence="11"/>
<dbReference type="InterPro" id="IPR029044">
    <property type="entry name" value="Nucleotide-diphossugar_trans"/>
</dbReference>
<evidence type="ECO:0000256" key="3">
    <source>
        <dbReference type="ARBA" id="ARBA00005735"/>
    </source>
</evidence>
<evidence type="ECO:0000313" key="16">
    <source>
        <dbReference type="EMBL" id="CAF3936799.1"/>
    </source>
</evidence>
<keyword evidence="4 11" id="KW-0328">Glycosyltransferase</keyword>
<evidence type="ECO:0000256" key="9">
    <source>
        <dbReference type="ARBA" id="ARBA00023136"/>
    </source>
</evidence>
<evidence type="ECO:0000256" key="4">
    <source>
        <dbReference type="ARBA" id="ARBA00022676"/>
    </source>
</evidence>
<dbReference type="PRINTS" id="PR02050">
    <property type="entry name" value="B14GALTRFASE"/>
</dbReference>
<comment type="caution">
    <text evidence="15">The sequence shown here is derived from an EMBL/GenBank/DDBJ whole genome shotgun (WGS) entry which is preliminary data.</text>
</comment>
<dbReference type="GO" id="GO:0016020">
    <property type="term" value="C:membrane"/>
    <property type="evidence" value="ECO:0007669"/>
    <property type="project" value="UniProtKB-SubCell"/>
</dbReference>
<feature type="domain" description="Galactosyltransferase N-terminal" evidence="13">
    <location>
        <begin position="149"/>
        <end position="252"/>
    </location>
</feature>
<dbReference type="GO" id="GO:0005975">
    <property type="term" value="P:carbohydrate metabolic process"/>
    <property type="evidence" value="ECO:0007669"/>
    <property type="project" value="InterPro"/>
</dbReference>
<evidence type="ECO:0000313" key="15">
    <source>
        <dbReference type="EMBL" id="CAF1172956.1"/>
    </source>
</evidence>
<dbReference type="PANTHER" id="PTHR19300:SF57">
    <property type="entry name" value="BETA-1,4-N-ACETYLGALACTOSAMINYLTRANSFERASE"/>
    <property type="match status" value="1"/>
</dbReference>
<dbReference type="Proteomes" id="UP000682733">
    <property type="component" value="Unassembled WGS sequence"/>
</dbReference>